<evidence type="ECO:0000256" key="1">
    <source>
        <dbReference type="ARBA" id="ARBA00004123"/>
    </source>
</evidence>
<feature type="compositionally biased region" description="Basic and acidic residues" evidence="7">
    <location>
        <begin position="656"/>
        <end position="665"/>
    </location>
</feature>
<keyword evidence="11" id="KW-1185">Reference proteome</keyword>
<protein>
    <submittedName>
        <fullName evidence="10">Uncharacterized protein</fullName>
    </submittedName>
</protein>
<dbReference type="EMBL" id="MU151051">
    <property type="protein sequence ID" value="KAF9455017.1"/>
    <property type="molecule type" value="Genomic_DNA"/>
</dbReference>
<keyword evidence="4" id="KW-0804">Transcription</keyword>
<organism evidence="10 11">
    <name type="scientific">Macrolepiota fuliginosa MF-IS2</name>
    <dbReference type="NCBI Taxonomy" id="1400762"/>
    <lineage>
        <taxon>Eukaryota</taxon>
        <taxon>Fungi</taxon>
        <taxon>Dikarya</taxon>
        <taxon>Basidiomycota</taxon>
        <taxon>Agaricomycotina</taxon>
        <taxon>Agaricomycetes</taxon>
        <taxon>Agaricomycetidae</taxon>
        <taxon>Agaricales</taxon>
        <taxon>Agaricineae</taxon>
        <taxon>Agaricaceae</taxon>
        <taxon>Macrolepiota</taxon>
    </lineage>
</organism>
<name>A0A9P6C7P0_9AGAR</name>
<keyword evidence="6" id="KW-0175">Coiled coil</keyword>
<dbReference type="GO" id="GO:0000127">
    <property type="term" value="C:transcription factor TFIIIC complex"/>
    <property type="evidence" value="ECO:0007669"/>
    <property type="project" value="InterPro"/>
</dbReference>
<accession>A0A9P6C7P0</accession>
<dbReference type="GO" id="GO:0003677">
    <property type="term" value="F:DNA binding"/>
    <property type="evidence" value="ECO:0007669"/>
    <property type="project" value="UniProtKB-KW"/>
</dbReference>
<gene>
    <name evidence="10" type="ORF">P691DRAFT_691292</name>
</gene>
<keyword evidence="5" id="KW-0539">Nucleus</keyword>
<evidence type="ECO:0000256" key="4">
    <source>
        <dbReference type="ARBA" id="ARBA00023163"/>
    </source>
</evidence>
<dbReference type="GO" id="GO:0005634">
    <property type="term" value="C:nucleus"/>
    <property type="evidence" value="ECO:0007669"/>
    <property type="project" value="UniProtKB-SubCell"/>
</dbReference>
<dbReference type="Proteomes" id="UP000807342">
    <property type="component" value="Unassembled WGS sequence"/>
</dbReference>
<feature type="compositionally biased region" description="Basic and acidic residues" evidence="7">
    <location>
        <begin position="228"/>
        <end position="241"/>
    </location>
</feature>
<feature type="region of interest" description="Disordered" evidence="7">
    <location>
        <begin position="228"/>
        <end position="249"/>
    </location>
</feature>
<keyword evidence="3" id="KW-0238">DNA-binding</keyword>
<feature type="region of interest" description="Disordered" evidence="7">
    <location>
        <begin position="1419"/>
        <end position="1456"/>
    </location>
</feature>
<feature type="coiled-coil region" evidence="6">
    <location>
        <begin position="1271"/>
        <end position="1325"/>
    </location>
</feature>
<dbReference type="InterPro" id="IPR035625">
    <property type="entry name" value="Tfc3-like_eWH"/>
</dbReference>
<dbReference type="PANTHER" id="PTHR15180">
    <property type="entry name" value="GENERAL TRANSCRIPTION FACTOR 3C POLYPEPTIDE 1"/>
    <property type="match status" value="1"/>
</dbReference>
<evidence type="ECO:0000259" key="9">
    <source>
        <dbReference type="Pfam" id="PF20222"/>
    </source>
</evidence>
<dbReference type="GO" id="GO:0006384">
    <property type="term" value="P:transcription initiation at RNA polymerase III promoter"/>
    <property type="evidence" value="ECO:0007669"/>
    <property type="project" value="InterPro"/>
</dbReference>
<evidence type="ECO:0000313" key="10">
    <source>
        <dbReference type="EMBL" id="KAF9455017.1"/>
    </source>
</evidence>
<dbReference type="OrthoDB" id="68020at2759"/>
<comment type="subcellular location">
    <subcellularLocation>
        <location evidence="1">Nucleus</location>
    </subcellularLocation>
</comment>
<dbReference type="InterPro" id="IPR007309">
    <property type="entry name" value="TFIIIC_Bblock-bd"/>
</dbReference>
<comment type="caution">
    <text evidence="10">The sequence shown here is derived from an EMBL/GenBank/DDBJ whole genome shotgun (WGS) entry which is preliminary data.</text>
</comment>
<dbReference type="Pfam" id="PF04182">
    <property type="entry name" value="B-block_TFIIIC"/>
    <property type="match status" value="1"/>
</dbReference>
<dbReference type="Pfam" id="PF20222">
    <property type="entry name" value="DUF6581"/>
    <property type="match status" value="1"/>
</dbReference>
<evidence type="ECO:0000256" key="2">
    <source>
        <dbReference type="ARBA" id="ARBA00022553"/>
    </source>
</evidence>
<evidence type="ECO:0000256" key="6">
    <source>
        <dbReference type="SAM" id="Coils"/>
    </source>
</evidence>
<dbReference type="PANTHER" id="PTHR15180:SF1">
    <property type="entry name" value="GENERAL TRANSCRIPTION FACTOR 3C POLYPEPTIDE 1"/>
    <property type="match status" value="1"/>
</dbReference>
<dbReference type="InterPro" id="IPR046488">
    <property type="entry name" value="Sfc3/Tfc3_C"/>
</dbReference>
<evidence type="ECO:0000256" key="3">
    <source>
        <dbReference type="ARBA" id="ARBA00023125"/>
    </source>
</evidence>
<evidence type="ECO:0000313" key="11">
    <source>
        <dbReference type="Proteomes" id="UP000807342"/>
    </source>
</evidence>
<sequence length="2063" mass="232271">MDDLVHYCLRELSFDGDLGSNISRLKDFIVDFYTHPETSHVQNSDDAFCAFVWSIVVQQPTVRVGTIPEDIKSEVWIAPQTSKKKKAKEKGEEHEETKPPELHLIPDAITRSLESLVEEFGDRLRIAVEPNAIYAAITGSHIRFAKLSPMVYTALQLITRGRYDGVSVVALGKQSGYDQKTCFYLIKQLQELDLVVKVPKPGVGTNFAIHRYFFDKSPHWKAIREEEHKAEEEDKILRQPNEEPLEEEAMGEKPTLDFTPIDARHLSSLPLVKSRVVKLLKASKNYIHESNNMLITLGFSKPTKTDRRFFQSRIKELIQQGVIEKVVVPSSRRKSSKSLVKCFRLVTSENKPEGVDLDPQDDDETEEEEKAELAKEVSEVKMNVTIHKQILDLLEESGTRGMTLSDLSNALCHFDKRTIELLLARADRVPPPPHLSDLGIAGLMETSGRERRHRYYTVAAYCKLIAEEKLDPSSTGYGAVDFTNVGEFATIDSGIFYKDGAALIEYQDAYKADVVVATAKTKKKRPPPKNPVLPDGSIKLGRPRKQPQKDIEGDDQQPKSGRKRKANSSIPGSSAKKRRVEEDRAQTDLTVSKRRGRPPKNKATPEEHTSVPGAISNDVENDAASISQVAPKPKKRLTVADTADSSPRRSKRKKHSEKDDVDPFRVGDSIASLRFGHQEDLPETVPTSATEEAQAGPTEPSISGEEDERRILQTEPITQPADTGSPMWVEAVAREEATVPIDPALMQDLLESQSITSPALPLDFDAKSMADKSKPTNARSRVNVSNLRREGEMYRVIESFGGIINTQSKEFSNAHATLLETLSKAGEPTSAPPGTKTDKRTATAALDSLEARGKIKQLRTSVQTHTGANRPARIAYLPHVTETRLKDYLVELSKTLQPAPQTASFLKIDERVEYGADPTSISRSSLPLQLLQMERPGSATDKKERWSKNMARANQLFTYDDETIREVLLAERTTLGQLYGFIVGKMARIRELHLLALRAFEGTQLLASVVSKEHKIIDVSFFCYDLPLTQYCSLISCLAHSQELWDFYSTEAGRKTPVRDLPPDLHSFMQIGRSRARSRVLELLEVLRPLGVATPVQPSESETPWLVCEANANHPTKFDRAPLEGWSTSTPMAAPSFWKLNDVAPVHAWRESETSPSFWKDMAIDTVVTALQFWDTLRTASIETPICADGELSIMEHHSATSVHVSLARSLRRAGSWNTQYFLTWHQMQYLRQFIRIHSAETPLEETDEGARDQLMERVCRVTSASRDAIVGFYREMRERLLRELNKARQKEKRSLGIEKRVRRAAEVKELLAKKAAEARRKREQEWDALLLQVHPDPLSSAASGRVKRVQKRFLEAGSTQETEKWEGDIMGAIREADMAKAFKMSNKPPMVPPPLPTLLPPPPLVLNPLEPSVQSLIERQGTPLEPKEPLKKRRRGKNKAPEGGAAEPSSKVSRRHRFQWSRDYDELARDAAAIIRARCRNVARVDWAAFEQVFPAVPRNTVRQRLAHIREAPGNEAYMNRLEEKWYELWVQHRGTPLLPDDDPQSTSKFELAKHIEFLRKHIDKNALRVGYGHTRESGTVTIPSTVEELLDEYEIDSTESPGMTWDFMWNANVEEGREKRLMRQAFTQAIEETPLSNDTPSDWIALAEAALKMTLGTPSERYDAAQGALILQSVGQRNVEAAAKAMISRGVLSKLTRDPQKLKPGRHLKISDMNLNAIGGSVSRDTFQDAVALEELVAQDDIWREWPLTATDGDCAALIELVMENKLDFKIDTTQAQAARVTLDWNSKKADDDQIETSIFYRRTVPSVQIHLETETVASPDEVMAELNAEPTLDHELTDHEKPASCRLTGGDSNLVDCANCLGKELVALKERSSSEHQELVSKVLEIVQNTGKDGITLPVLQIIAGLSTDNLLQTVQELERTSVPLVYRTGYSSSVLVSAPFIKYWSIKISESPVQRVFPRRWLDTEGRKIGEYWEAALKAVLGLVIFRPGISQTEIRWRLRSTYDRQEVHEITRLLLTEGFLKVQIHPELGVSQDAAILSNDDEERRTFYFIGDRRWYQA</sequence>
<dbReference type="CDD" id="cd16169">
    <property type="entry name" value="Tau138_eWH"/>
    <property type="match status" value="1"/>
</dbReference>
<proteinExistence type="predicted"/>
<evidence type="ECO:0000256" key="7">
    <source>
        <dbReference type="SAM" id="MobiDB-lite"/>
    </source>
</evidence>
<evidence type="ECO:0000256" key="5">
    <source>
        <dbReference type="ARBA" id="ARBA00023242"/>
    </source>
</evidence>
<reference evidence="10" key="1">
    <citation type="submission" date="2020-11" db="EMBL/GenBank/DDBJ databases">
        <authorList>
            <consortium name="DOE Joint Genome Institute"/>
            <person name="Ahrendt S."/>
            <person name="Riley R."/>
            <person name="Andreopoulos W."/>
            <person name="Labutti K."/>
            <person name="Pangilinan J."/>
            <person name="Ruiz-Duenas F.J."/>
            <person name="Barrasa J.M."/>
            <person name="Sanchez-Garcia M."/>
            <person name="Camarero S."/>
            <person name="Miyauchi S."/>
            <person name="Serrano A."/>
            <person name="Linde D."/>
            <person name="Babiker R."/>
            <person name="Drula E."/>
            <person name="Ayuso-Fernandez I."/>
            <person name="Pacheco R."/>
            <person name="Padilla G."/>
            <person name="Ferreira P."/>
            <person name="Barriuso J."/>
            <person name="Kellner H."/>
            <person name="Castanera R."/>
            <person name="Alfaro M."/>
            <person name="Ramirez L."/>
            <person name="Pisabarro A.G."/>
            <person name="Kuo A."/>
            <person name="Tritt A."/>
            <person name="Lipzen A."/>
            <person name="He G."/>
            <person name="Yan M."/>
            <person name="Ng V."/>
            <person name="Cullen D."/>
            <person name="Martin F."/>
            <person name="Rosso M.-N."/>
            <person name="Henrissat B."/>
            <person name="Hibbett D."/>
            <person name="Martinez A.T."/>
            <person name="Grigoriev I.V."/>
        </authorList>
    </citation>
    <scope>NUCLEOTIDE SEQUENCE</scope>
    <source>
        <strain evidence="10">MF-IS2</strain>
    </source>
</reference>
<dbReference type="InterPro" id="IPR044210">
    <property type="entry name" value="Tfc3-like"/>
</dbReference>
<dbReference type="GO" id="GO:0042791">
    <property type="term" value="P:5S class rRNA transcription by RNA polymerase III"/>
    <property type="evidence" value="ECO:0007669"/>
    <property type="project" value="TreeGrafter"/>
</dbReference>
<evidence type="ECO:0000259" key="8">
    <source>
        <dbReference type="Pfam" id="PF04182"/>
    </source>
</evidence>
<keyword evidence="2" id="KW-0597">Phosphoprotein</keyword>
<feature type="region of interest" description="Disordered" evidence="7">
    <location>
        <begin position="519"/>
        <end position="707"/>
    </location>
</feature>
<feature type="domain" description="Transcription factor tau subunit sfc3/Tfc3 C-terminal" evidence="9">
    <location>
        <begin position="1455"/>
        <end position="1811"/>
    </location>
</feature>
<feature type="domain" description="B-block binding subunit of TFIIIC" evidence="8">
    <location>
        <begin position="149"/>
        <end position="199"/>
    </location>
</feature>